<sequence length="51" mass="5872">MSTCALVLFRASCSVHWCRDISVVLHVTLCIQLVGFCKLYVFLWVLVQQEL</sequence>
<reference evidence="2" key="1">
    <citation type="submission" date="2019-10" db="EMBL/GenBank/DDBJ databases">
        <authorList>
            <consortium name="DOE Joint Genome Institute"/>
            <person name="Kuo A."/>
            <person name="Miyauchi S."/>
            <person name="Kiss E."/>
            <person name="Drula E."/>
            <person name="Kohler A."/>
            <person name="Sanchez-Garcia M."/>
            <person name="Andreopoulos B."/>
            <person name="Barry K.W."/>
            <person name="Bonito G."/>
            <person name="Buee M."/>
            <person name="Carver A."/>
            <person name="Chen C."/>
            <person name="Cichocki N."/>
            <person name="Clum A."/>
            <person name="Culley D."/>
            <person name="Crous P.W."/>
            <person name="Fauchery L."/>
            <person name="Girlanda M."/>
            <person name="Hayes R."/>
            <person name="Keri Z."/>
            <person name="LaButti K."/>
            <person name="Lipzen A."/>
            <person name="Lombard V."/>
            <person name="Magnuson J."/>
            <person name="Maillard F."/>
            <person name="Morin E."/>
            <person name="Murat C."/>
            <person name="Nolan M."/>
            <person name="Ohm R."/>
            <person name="Pangilinan J."/>
            <person name="Pereira M."/>
            <person name="Perotto S."/>
            <person name="Peter M."/>
            <person name="Riley R."/>
            <person name="Sitrit Y."/>
            <person name="Stielow B."/>
            <person name="Szollosi G."/>
            <person name="Zifcakova L."/>
            <person name="Stursova M."/>
            <person name="Spatafora J.W."/>
            <person name="Tedersoo L."/>
            <person name="Vaario L.-M."/>
            <person name="Yamada A."/>
            <person name="Yan M."/>
            <person name="Wang P."/>
            <person name="Xu J."/>
            <person name="Bruns T."/>
            <person name="Baldrian P."/>
            <person name="Vilgalys R."/>
            <person name="Henrissat B."/>
            <person name="Grigoriev I.V."/>
            <person name="Hibbett D."/>
            <person name="Nagy L.G."/>
            <person name="Martin F.M."/>
        </authorList>
    </citation>
    <scope>NUCLEOTIDE SEQUENCE</scope>
    <source>
        <strain evidence="2">BED1</strain>
    </source>
</reference>
<dbReference type="EMBL" id="WHUW01000301">
    <property type="protein sequence ID" value="KAF8415697.1"/>
    <property type="molecule type" value="Genomic_DNA"/>
</dbReference>
<evidence type="ECO:0000313" key="3">
    <source>
        <dbReference type="Proteomes" id="UP001194468"/>
    </source>
</evidence>
<accession>A0AAD4BBH6</accession>
<feature type="transmembrane region" description="Helical" evidence="1">
    <location>
        <begin position="23"/>
        <end position="47"/>
    </location>
</feature>
<proteinExistence type="predicted"/>
<keyword evidence="1" id="KW-0812">Transmembrane</keyword>
<gene>
    <name evidence="2" type="ORF">L210DRAFT_3585094</name>
</gene>
<organism evidence="2 3">
    <name type="scientific">Boletus edulis BED1</name>
    <dbReference type="NCBI Taxonomy" id="1328754"/>
    <lineage>
        <taxon>Eukaryota</taxon>
        <taxon>Fungi</taxon>
        <taxon>Dikarya</taxon>
        <taxon>Basidiomycota</taxon>
        <taxon>Agaricomycotina</taxon>
        <taxon>Agaricomycetes</taxon>
        <taxon>Agaricomycetidae</taxon>
        <taxon>Boletales</taxon>
        <taxon>Boletineae</taxon>
        <taxon>Boletaceae</taxon>
        <taxon>Boletoideae</taxon>
        <taxon>Boletus</taxon>
    </lineage>
</organism>
<dbReference type="Proteomes" id="UP001194468">
    <property type="component" value="Unassembled WGS sequence"/>
</dbReference>
<keyword evidence="3" id="KW-1185">Reference proteome</keyword>
<name>A0AAD4BBH6_BOLED</name>
<dbReference type="AlphaFoldDB" id="A0AAD4BBH6"/>
<keyword evidence="1" id="KW-0472">Membrane</keyword>
<protein>
    <submittedName>
        <fullName evidence="2">Uncharacterized protein</fullName>
    </submittedName>
</protein>
<comment type="caution">
    <text evidence="2">The sequence shown here is derived from an EMBL/GenBank/DDBJ whole genome shotgun (WGS) entry which is preliminary data.</text>
</comment>
<evidence type="ECO:0000313" key="2">
    <source>
        <dbReference type="EMBL" id="KAF8415697.1"/>
    </source>
</evidence>
<reference evidence="2" key="2">
    <citation type="journal article" date="2020" name="Nat. Commun.">
        <title>Large-scale genome sequencing of mycorrhizal fungi provides insights into the early evolution of symbiotic traits.</title>
        <authorList>
            <person name="Miyauchi S."/>
            <person name="Kiss E."/>
            <person name="Kuo A."/>
            <person name="Drula E."/>
            <person name="Kohler A."/>
            <person name="Sanchez-Garcia M."/>
            <person name="Morin E."/>
            <person name="Andreopoulos B."/>
            <person name="Barry K.W."/>
            <person name="Bonito G."/>
            <person name="Buee M."/>
            <person name="Carver A."/>
            <person name="Chen C."/>
            <person name="Cichocki N."/>
            <person name="Clum A."/>
            <person name="Culley D."/>
            <person name="Crous P.W."/>
            <person name="Fauchery L."/>
            <person name="Girlanda M."/>
            <person name="Hayes R.D."/>
            <person name="Keri Z."/>
            <person name="LaButti K."/>
            <person name="Lipzen A."/>
            <person name="Lombard V."/>
            <person name="Magnuson J."/>
            <person name="Maillard F."/>
            <person name="Murat C."/>
            <person name="Nolan M."/>
            <person name="Ohm R.A."/>
            <person name="Pangilinan J."/>
            <person name="Pereira M.F."/>
            <person name="Perotto S."/>
            <person name="Peter M."/>
            <person name="Pfister S."/>
            <person name="Riley R."/>
            <person name="Sitrit Y."/>
            <person name="Stielow J.B."/>
            <person name="Szollosi G."/>
            <person name="Zifcakova L."/>
            <person name="Stursova M."/>
            <person name="Spatafora J.W."/>
            <person name="Tedersoo L."/>
            <person name="Vaario L.M."/>
            <person name="Yamada A."/>
            <person name="Yan M."/>
            <person name="Wang P."/>
            <person name="Xu J."/>
            <person name="Bruns T."/>
            <person name="Baldrian P."/>
            <person name="Vilgalys R."/>
            <person name="Dunand C."/>
            <person name="Henrissat B."/>
            <person name="Grigoriev I.V."/>
            <person name="Hibbett D."/>
            <person name="Nagy L.G."/>
            <person name="Martin F.M."/>
        </authorList>
    </citation>
    <scope>NUCLEOTIDE SEQUENCE</scope>
    <source>
        <strain evidence="2">BED1</strain>
    </source>
</reference>
<evidence type="ECO:0000256" key="1">
    <source>
        <dbReference type="SAM" id="Phobius"/>
    </source>
</evidence>
<keyword evidence="1" id="KW-1133">Transmembrane helix</keyword>